<dbReference type="Gene3D" id="2.60.120.10">
    <property type="entry name" value="Jelly Rolls"/>
    <property type="match status" value="1"/>
</dbReference>
<reference evidence="2" key="1">
    <citation type="journal article" date="2015" name="Proc. Natl. Acad. Sci. U.S.A.">
        <title>Genome sequence of the Asian Tiger mosquito, Aedes albopictus, reveals insights into its biology, genetics, and evolution.</title>
        <authorList>
            <person name="Chen X.G."/>
            <person name="Jiang X."/>
            <person name="Gu J."/>
            <person name="Xu M."/>
            <person name="Wu Y."/>
            <person name="Deng Y."/>
            <person name="Zhang C."/>
            <person name="Bonizzoni M."/>
            <person name="Dermauw W."/>
            <person name="Vontas J."/>
            <person name="Armbruster P."/>
            <person name="Huang X."/>
            <person name="Yang Y."/>
            <person name="Zhang H."/>
            <person name="He W."/>
            <person name="Peng H."/>
            <person name="Liu Y."/>
            <person name="Wu K."/>
            <person name="Chen J."/>
            <person name="Lirakis M."/>
            <person name="Topalis P."/>
            <person name="Van Leeuwen T."/>
            <person name="Hall A.B."/>
            <person name="Jiang X."/>
            <person name="Thorpe C."/>
            <person name="Mueller R.L."/>
            <person name="Sun C."/>
            <person name="Waterhouse R.M."/>
            <person name="Yan G."/>
            <person name="Tu Z.J."/>
            <person name="Fang X."/>
            <person name="James A.A."/>
        </authorList>
    </citation>
    <scope>NUCLEOTIDE SEQUENCE [LARGE SCALE GENOMIC DNA]</scope>
    <source>
        <strain evidence="2">Foshan</strain>
    </source>
</reference>
<dbReference type="Proteomes" id="UP000069940">
    <property type="component" value="Unassembled WGS sequence"/>
</dbReference>
<reference evidence="1" key="2">
    <citation type="submission" date="2025-05" db="UniProtKB">
        <authorList>
            <consortium name="EnsemblMetazoa"/>
        </authorList>
    </citation>
    <scope>IDENTIFICATION</scope>
    <source>
        <strain evidence="1">Foshan</strain>
    </source>
</reference>
<protein>
    <recommendedName>
        <fullName evidence="3">Cyclic nucleotide-binding domain-containing protein</fullName>
    </recommendedName>
</protein>
<organism evidence="1 2">
    <name type="scientific">Aedes albopictus</name>
    <name type="common">Asian tiger mosquito</name>
    <name type="synonym">Stegomyia albopicta</name>
    <dbReference type="NCBI Taxonomy" id="7160"/>
    <lineage>
        <taxon>Eukaryota</taxon>
        <taxon>Metazoa</taxon>
        <taxon>Ecdysozoa</taxon>
        <taxon>Arthropoda</taxon>
        <taxon>Hexapoda</taxon>
        <taxon>Insecta</taxon>
        <taxon>Pterygota</taxon>
        <taxon>Neoptera</taxon>
        <taxon>Endopterygota</taxon>
        <taxon>Diptera</taxon>
        <taxon>Nematocera</taxon>
        <taxon>Culicoidea</taxon>
        <taxon>Culicidae</taxon>
        <taxon>Culicinae</taxon>
        <taxon>Aedini</taxon>
        <taxon>Aedes</taxon>
        <taxon>Stegomyia</taxon>
    </lineage>
</organism>
<dbReference type="PANTHER" id="PTHR23011:SF41">
    <property type="entry name" value="CYCLIC NUCLEOTIDE-BINDING DOMAIN-CONTAINING PROTEIN"/>
    <property type="match status" value="1"/>
</dbReference>
<name>A0ABM1Y0I6_AEDAL</name>
<proteinExistence type="predicted"/>
<dbReference type="GeneID" id="109428521"/>
<dbReference type="PANTHER" id="PTHR23011">
    <property type="entry name" value="CYCLIC NUCLEOTIDE-BINDING DOMAIN CONTAINING PROTEIN"/>
    <property type="match status" value="1"/>
</dbReference>
<dbReference type="EnsemblMetazoa" id="AALFPA23_004551.R5584">
    <property type="protein sequence ID" value="AALFPA23_004551.P5584"/>
    <property type="gene ID" value="AALFPA23_004551"/>
</dbReference>
<evidence type="ECO:0008006" key="3">
    <source>
        <dbReference type="Google" id="ProtNLM"/>
    </source>
</evidence>
<evidence type="ECO:0000313" key="1">
    <source>
        <dbReference type="EnsemblMetazoa" id="AALFPA23_004551.P5584"/>
    </source>
</evidence>
<dbReference type="InterPro" id="IPR014710">
    <property type="entry name" value="RmlC-like_jellyroll"/>
</dbReference>
<accession>A0ABM1Y0I6</accession>
<dbReference type="RefSeq" id="XP_029711360.1">
    <property type="nucleotide sequence ID" value="XM_029855500.2"/>
</dbReference>
<dbReference type="InterPro" id="IPR018490">
    <property type="entry name" value="cNMP-bd_dom_sf"/>
</dbReference>
<sequence>MAIMNRFQYFNHWTDEQRRDCLRRAKVRTFDADDIIFEEGRRSPVNYVHFVLSGKCAVLQCLKVRKTTTKFGAIRYRLAEARPIEDEITQFHRRRSSRLVGLAHNTTESSSEQSTQRAAINYEYHFVDIGSYTCGSVFGVGEHMDDRSVVARDAVQCLVIPRYWLLQKRQNGNNVWNRIRIFLEQRQPSRQLMFEWYLKELRWRRLRQQLRDNVVAVRVRTNPTAVCDVPTLSRIEDSDVFA</sequence>
<evidence type="ECO:0000313" key="2">
    <source>
        <dbReference type="Proteomes" id="UP000069940"/>
    </source>
</evidence>
<keyword evidence="2" id="KW-1185">Reference proteome</keyword>
<dbReference type="SUPFAM" id="SSF51206">
    <property type="entry name" value="cAMP-binding domain-like"/>
    <property type="match status" value="1"/>
</dbReference>